<dbReference type="PANTHER" id="PTHR33492:SF4">
    <property type="entry name" value="OS02G0174300 PROTEIN"/>
    <property type="match status" value="1"/>
</dbReference>
<dbReference type="GO" id="GO:0003677">
    <property type="term" value="F:DNA binding"/>
    <property type="evidence" value="ECO:0007669"/>
    <property type="project" value="EnsemblPlants"/>
</dbReference>
<dbReference type="InterPro" id="IPR044822">
    <property type="entry name" value="Myb_DNA-bind_4"/>
</dbReference>
<dbReference type="GO" id="GO:0000123">
    <property type="term" value="C:histone acetyltransferase complex"/>
    <property type="evidence" value="ECO:0007669"/>
    <property type="project" value="EnsemblPlants"/>
</dbReference>
<dbReference type="FunCoup" id="A0A068VBT6">
    <property type="interactions" value="392"/>
</dbReference>
<gene>
    <name evidence="3" type="ORF">GSCOC_T00012019001</name>
</gene>
<evidence type="ECO:0000256" key="1">
    <source>
        <dbReference type="SAM" id="MobiDB-lite"/>
    </source>
</evidence>
<sequence length="289" mass="33278">MERGSRCTRSQAAPDWSAWECLTLVNEINAVEGEWRQTLASFQKWQLIVENCSALGMNRSMNQCKKKWDALRNEQKKVKQWEAAYWSFATAEKKELGLPEEFDKELFNAVEKHMNQRGDDPAALDTELDSDPEAQPIASKMFLQTGPKKQRKKRMPPRKDKFEERFHPWKHILKGVVKPEPSALDEIPDQPPKSTAQMVKPEQISKEEKQKIMTAKLLENAQLINAVLQGNLAEDVDYKLADLKNNEAMQTDSTRRQGDKIIDCLGNIVSTLNQFCHLVQECNLRPERN</sequence>
<evidence type="ECO:0000259" key="2">
    <source>
        <dbReference type="Pfam" id="PF13837"/>
    </source>
</evidence>
<dbReference type="STRING" id="49390.A0A068VBT6"/>
<dbReference type="EMBL" id="HG739305">
    <property type="protein sequence ID" value="CDP18290.1"/>
    <property type="molecule type" value="Genomic_DNA"/>
</dbReference>
<feature type="domain" description="Myb/SANT-like DNA-binding" evidence="2">
    <location>
        <begin position="15"/>
        <end position="82"/>
    </location>
</feature>
<proteinExistence type="predicted"/>
<dbReference type="OrthoDB" id="1927263at2759"/>
<dbReference type="InParanoid" id="A0A068VBT6"/>
<evidence type="ECO:0000313" key="4">
    <source>
        <dbReference type="Proteomes" id="UP000295252"/>
    </source>
</evidence>
<dbReference type="OMA" id="REKWAVE"/>
<feature type="region of interest" description="Disordered" evidence="1">
    <location>
        <begin position="137"/>
        <end position="160"/>
    </location>
</feature>
<protein>
    <recommendedName>
        <fullName evidence="2">Myb/SANT-like DNA-binding domain-containing protein</fullName>
    </recommendedName>
</protein>
<dbReference type="AlphaFoldDB" id="A0A068VBT6"/>
<dbReference type="PANTHER" id="PTHR33492">
    <property type="entry name" value="OSJNBA0043A12.37 PROTEIN-RELATED"/>
    <property type="match status" value="1"/>
</dbReference>
<evidence type="ECO:0000313" key="3">
    <source>
        <dbReference type="EMBL" id="CDP18290.1"/>
    </source>
</evidence>
<name>A0A068VBT6_COFCA</name>
<dbReference type="GO" id="GO:0005634">
    <property type="term" value="C:nucleus"/>
    <property type="evidence" value="ECO:0007669"/>
    <property type="project" value="EnsemblPlants"/>
</dbReference>
<dbReference type="Gene3D" id="1.10.10.60">
    <property type="entry name" value="Homeodomain-like"/>
    <property type="match status" value="1"/>
</dbReference>
<dbReference type="PhylomeDB" id="A0A068VBT6"/>
<keyword evidence="4" id="KW-1185">Reference proteome</keyword>
<organism evidence="3 4">
    <name type="scientific">Coffea canephora</name>
    <name type="common">Robusta coffee</name>
    <dbReference type="NCBI Taxonomy" id="49390"/>
    <lineage>
        <taxon>Eukaryota</taxon>
        <taxon>Viridiplantae</taxon>
        <taxon>Streptophyta</taxon>
        <taxon>Embryophyta</taxon>
        <taxon>Tracheophyta</taxon>
        <taxon>Spermatophyta</taxon>
        <taxon>Magnoliopsida</taxon>
        <taxon>eudicotyledons</taxon>
        <taxon>Gunneridae</taxon>
        <taxon>Pentapetalae</taxon>
        <taxon>asterids</taxon>
        <taxon>lamiids</taxon>
        <taxon>Gentianales</taxon>
        <taxon>Rubiaceae</taxon>
        <taxon>Ixoroideae</taxon>
        <taxon>Gardenieae complex</taxon>
        <taxon>Bertiereae - Coffeeae clade</taxon>
        <taxon>Coffeeae</taxon>
        <taxon>Coffea</taxon>
    </lineage>
</organism>
<reference evidence="4" key="1">
    <citation type="journal article" date="2014" name="Science">
        <title>The coffee genome provides insight into the convergent evolution of caffeine biosynthesis.</title>
        <authorList>
            <person name="Denoeud F."/>
            <person name="Carretero-Paulet L."/>
            <person name="Dereeper A."/>
            <person name="Droc G."/>
            <person name="Guyot R."/>
            <person name="Pietrella M."/>
            <person name="Zheng C."/>
            <person name="Alberti A."/>
            <person name="Anthony F."/>
            <person name="Aprea G."/>
            <person name="Aury J.M."/>
            <person name="Bento P."/>
            <person name="Bernard M."/>
            <person name="Bocs S."/>
            <person name="Campa C."/>
            <person name="Cenci A."/>
            <person name="Combes M.C."/>
            <person name="Crouzillat D."/>
            <person name="Da Silva C."/>
            <person name="Daddiego L."/>
            <person name="De Bellis F."/>
            <person name="Dussert S."/>
            <person name="Garsmeur O."/>
            <person name="Gayraud T."/>
            <person name="Guignon V."/>
            <person name="Jahn K."/>
            <person name="Jamilloux V."/>
            <person name="Joet T."/>
            <person name="Labadie K."/>
            <person name="Lan T."/>
            <person name="Leclercq J."/>
            <person name="Lepelley M."/>
            <person name="Leroy T."/>
            <person name="Li L.T."/>
            <person name="Librado P."/>
            <person name="Lopez L."/>
            <person name="Munoz A."/>
            <person name="Noel B."/>
            <person name="Pallavicini A."/>
            <person name="Perrotta G."/>
            <person name="Poncet V."/>
            <person name="Pot D."/>
            <person name="Priyono X."/>
            <person name="Rigoreau M."/>
            <person name="Rouard M."/>
            <person name="Rozas J."/>
            <person name="Tranchant-Dubreuil C."/>
            <person name="VanBuren R."/>
            <person name="Zhang Q."/>
            <person name="Andrade A.C."/>
            <person name="Argout X."/>
            <person name="Bertrand B."/>
            <person name="de Kochko A."/>
            <person name="Graziosi G."/>
            <person name="Henry R.J."/>
            <person name="Jayarama X."/>
            <person name="Ming R."/>
            <person name="Nagai C."/>
            <person name="Rounsley S."/>
            <person name="Sankoff D."/>
            <person name="Giuliano G."/>
            <person name="Albert V.A."/>
            <person name="Wincker P."/>
            <person name="Lashermes P."/>
        </authorList>
    </citation>
    <scope>NUCLEOTIDE SEQUENCE [LARGE SCALE GENOMIC DNA]</scope>
    <source>
        <strain evidence="4">cv. DH200-94</strain>
    </source>
</reference>
<dbReference type="Gramene" id="CDP18290">
    <property type="protein sequence ID" value="CDP18290"/>
    <property type="gene ID" value="GSCOC_T00012019001"/>
</dbReference>
<accession>A0A068VBT6</accession>
<dbReference type="Proteomes" id="UP000295252">
    <property type="component" value="Chromosome II"/>
</dbReference>
<dbReference type="Pfam" id="PF13837">
    <property type="entry name" value="Myb_DNA-bind_4"/>
    <property type="match status" value="1"/>
</dbReference>